<organism evidence="7 8">
    <name type="scientific">Pollutimonas thiosulfatoxidans</name>
    <dbReference type="NCBI Taxonomy" id="2028345"/>
    <lineage>
        <taxon>Bacteria</taxon>
        <taxon>Pseudomonadati</taxon>
        <taxon>Pseudomonadota</taxon>
        <taxon>Betaproteobacteria</taxon>
        <taxon>Burkholderiales</taxon>
        <taxon>Alcaligenaceae</taxon>
        <taxon>Pollutimonas</taxon>
    </lineage>
</organism>
<dbReference type="Gene3D" id="3.40.720.10">
    <property type="entry name" value="Alkaline Phosphatase, subunit A"/>
    <property type="match status" value="2"/>
</dbReference>
<keyword evidence="2" id="KW-0479">Metal-binding</keyword>
<keyword evidence="3" id="KW-0378">Hydrolase</keyword>
<feature type="domain" description="Sulfatase N-terminal" evidence="6">
    <location>
        <begin position="41"/>
        <end position="175"/>
    </location>
</feature>
<dbReference type="InterPro" id="IPR000917">
    <property type="entry name" value="Sulfatase_N"/>
</dbReference>
<dbReference type="GO" id="GO:0000272">
    <property type="term" value="P:polysaccharide catabolic process"/>
    <property type="evidence" value="ECO:0007669"/>
    <property type="project" value="InterPro"/>
</dbReference>
<evidence type="ECO:0000313" key="8">
    <source>
        <dbReference type="Proteomes" id="UP000283474"/>
    </source>
</evidence>
<dbReference type="KEGG" id="pus:CKA81_03705"/>
<dbReference type="InterPro" id="IPR024607">
    <property type="entry name" value="Sulfatase_CS"/>
</dbReference>
<dbReference type="InterPro" id="IPR050738">
    <property type="entry name" value="Sulfatase"/>
</dbReference>
<proteinExistence type="inferred from homology"/>
<dbReference type="SUPFAM" id="SSF63446">
    <property type="entry name" value="Type I dockerin domain"/>
    <property type="match status" value="1"/>
</dbReference>
<keyword evidence="5" id="KW-0732">Signal</keyword>
<dbReference type="PROSITE" id="PS00018">
    <property type="entry name" value="EF_HAND_1"/>
    <property type="match status" value="1"/>
</dbReference>
<dbReference type="GO" id="GO:0004065">
    <property type="term" value="F:arylsulfatase activity"/>
    <property type="evidence" value="ECO:0007669"/>
    <property type="project" value="TreeGrafter"/>
</dbReference>
<dbReference type="EMBL" id="CP022987">
    <property type="protein sequence ID" value="QAA93044.1"/>
    <property type="molecule type" value="Genomic_DNA"/>
</dbReference>
<accession>A0A410G9Q4</accession>
<dbReference type="InterPro" id="IPR017850">
    <property type="entry name" value="Alkaline_phosphatase_core_sf"/>
</dbReference>
<dbReference type="RefSeq" id="WP_128354098.1">
    <property type="nucleotide sequence ID" value="NZ_CP022987.1"/>
</dbReference>
<dbReference type="InterPro" id="IPR018247">
    <property type="entry name" value="EF_Hand_1_Ca_BS"/>
</dbReference>
<evidence type="ECO:0000256" key="2">
    <source>
        <dbReference type="ARBA" id="ARBA00022723"/>
    </source>
</evidence>
<dbReference type="SUPFAM" id="SSF53649">
    <property type="entry name" value="Alkaline phosphatase-like"/>
    <property type="match status" value="1"/>
</dbReference>
<protein>
    <recommendedName>
        <fullName evidence="6">Sulfatase N-terminal domain-containing protein</fullName>
    </recommendedName>
</protein>
<comment type="similarity">
    <text evidence="1">Belongs to the sulfatase family.</text>
</comment>
<dbReference type="PROSITE" id="PS51257">
    <property type="entry name" value="PROKAR_LIPOPROTEIN"/>
    <property type="match status" value="1"/>
</dbReference>
<dbReference type="PANTHER" id="PTHR42693:SF33">
    <property type="entry name" value="ARYLSULFATASE"/>
    <property type="match status" value="1"/>
</dbReference>
<evidence type="ECO:0000313" key="7">
    <source>
        <dbReference type="EMBL" id="QAA93044.1"/>
    </source>
</evidence>
<evidence type="ECO:0000259" key="6">
    <source>
        <dbReference type="Pfam" id="PF00884"/>
    </source>
</evidence>
<feature type="signal peptide" evidence="5">
    <location>
        <begin position="1"/>
        <end position="23"/>
    </location>
</feature>
<keyword evidence="8" id="KW-1185">Reference proteome</keyword>
<dbReference type="Proteomes" id="UP000283474">
    <property type="component" value="Chromosome"/>
</dbReference>
<dbReference type="Pfam" id="PF00884">
    <property type="entry name" value="Sulfatase"/>
    <property type="match status" value="1"/>
</dbReference>
<feature type="chain" id="PRO_5019365756" description="Sulfatase N-terminal domain-containing protein" evidence="5">
    <location>
        <begin position="24"/>
        <end position="779"/>
    </location>
</feature>
<dbReference type="PANTHER" id="PTHR42693">
    <property type="entry name" value="ARYLSULFATASE FAMILY MEMBER"/>
    <property type="match status" value="1"/>
</dbReference>
<dbReference type="InterPro" id="IPR036439">
    <property type="entry name" value="Dockerin_dom_sf"/>
</dbReference>
<dbReference type="GO" id="GO:0046872">
    <property type="term" value="F:metal ion binding"/>
    <property type="evidence" value="ECO:0007669"/>
    <property type="project" value="UniProtKB-KW"/>
</dbReference>
<evidence type="ECO:0000256" key="4">
    <source>
        <dbReference type="ARBA" id="ARBA00022837"/>
    </source>
</evidence>
<keyword evidence="4" id="KW-0106">Calcium</keyword>
<sequence>MKALRLGRRGSLVLLMVSMLILAGCSGDDSVATAQSDAQKPNILFVVIDDFGVDQMTSYGYGGAVPPKTPNLTAIAQAGLQFRSAWAMPTCTPTRATFFTGRYPSATNVLNAVVSTDLANSEISPYEVTLPKLLRTQGYISALIGKMHLTGTDLGTAPNLPYGHQTMWKLGWDYFDGYLDGAPFPIDTRAGRTNVAEETHQCGFIANKTIDPANGADAGACYYVAGGCESIVRGLGISTPGRSCMERGGIFDPDQSCQVSPPAYLDFTAQNGYYTGEFVQSWPDGTTRKVGAEDPAARGYRSTMETDRAVAWVRQQSKGTPWMMSVGYSAIHTPLQMPPVALVSDTTVGRNDNLVCSPASDRGDVPSAIKSLKTVVNDHLVTNLMVEAMDTEIGRLLVELGLATWNQNGTLNYQPEKTNTMVVVMADNGTYVNSVKFTAPGQFDPTRAKAFPYQTGVAVPLLIAGPMVQEPGREITHQVSSPDMYRLFAEIAGADVNANVPANRPLDAQPMLAYLTSPDQAAIRSLNFSEMGTNFSNPSMAVTPQPCVVEAASVCFTIFPQKALCNDQGGIWYGAGSGLAGVPVEGFSQCGQVMSYRKTLDPADKVDVLPDSQKAVSDGDYKLVRLNRKTYTITPNPMDSQYIQNQNTDELYEIDMAVPNPKLDKLNTAIAVGSPTITDPLPPEAQQPYGTLKAEMDWRDQVAAFNNQYDKVHCPGDGNRDGAVDQQDLDLWAELSQLNLNNGVAQSSWYDLNHDGKTDGIDRALIEANLGRSCALSPV</sequence>
<gene>
    <name evidence="7" type="ORF">CKA81_03705</name>
</gene>
<evidence type="ECO:0000256" key="3">
    <source>
        <dbReference type="ARBA" id="ARBA00022801"/>
    </source>
</evidence>
<name>A0A410G9Q4_9BURK</name>
<evidence type="ECO:0000256" key="1">
    <source>
        <dbReference type="ARBA" id="ARBA00008779"/>
    </source>
</evidence>
<evidence type="ECO:0000256" key="5">
    <source>
        <dbReference type="SAM" id="SignalP"/>
    </source>
</evidence>
<reference evidence="7 8" key="1">
    <citation type="submission" date="2017-08" db="EMBL/GenBank/DDBJ databases">
        <authorList>
            <person name="Park S.-J."/>
            <person name="Kim H."/>
        </authorList>
    </citation>
    <scope>NUCLEOTIDE SEQUENCE [LARGE SCALE GENOMIC DNA]</scope>
    <source>
        <strain evidence="8">ye3</strain>
    </source>
</reference>
<dbReference type="OrthoDB" id="9766107at2"/>
<dbReference type="AlphaFoldDB" id="A0A410G9Q4"/>
<dbReference type="PROSITE" id="PS00523">
    <property type="entry name" value="SULFATASE_1"/>
    <property type="match status" value="1"/>
</dbReference>
<dbReference type="Gene3D" id="1.10.1330.10">
    <property type="entry name" value="Dockerin domain"/>
    <property type="match status" value="1"/>
</dbReference>
<dbReference type="PROSITE" id="PS00149">
    <property type="entry name" value="SULFATASE_2"/>
    <property type="match status" value="1"/>
</dbReference>